<dbReference type="InterPro" id="IPR033705">
    <property type="entry name" value="Anticodon_Ia_Val"/>
</dbReference>
<dbReference type="InterPro" id="IPR002300">
    <property type="entry name" value="aa-tRNA-synth_Ia"/>
</dbReference>
<keyword evidence="4 12" id="KW-0436">Ligase</keyword>
<dbReference type="Proteomes" id="UP000178385">
    <property type="component" value="Unassembled WGS sequence"/>
</dbReference>
<dbReference type="InterPro" id="IPR009080">
    <property type="entry name" value="tRNAsynth_Ia_anticodon-bd"/>
</dbReference>
<dbReference type="EC" id="6.1.1.9" evidence="12"/>
<keyword evidence="8 12" id="KW-0175">Coiled coil</keyword>
<feature type="domain" description="Methionyl/Valyl/Leucyl/Isoleucyl-tRNA synthetase anticodon-binding" evidence="14">
    <location>
        <begin position="625"/>
        <end position="760"/>
    </location>
</feature>
<dbReference type="FunFam" id="1.10.287.380:FF:000001">
    <property type="entry name" value="Valine--tRNA ligase"/>
    <property type="match status" value="1"/>
</dbReference>
<dbReference type="GO" id="GO:0004832">
    <property type="term" value="F:valine-tRNA ligase activity"/>
    <property type="evidence" value="ECO:0007669"/>
    <property type="project" value="UniProtKB-UniRule"/>
</dbReference>
<dbReference type="SUPFAM" id="SSF47323">
    <property type="entry name" value="Anticodon-binding domain of a subclass of class I aminoacyl-tRNA synthetases"/>
    <property type="match status" value="1"/>
</dbReference>
<keyword evidence="7 12" id="KW-0648">Protein biosynthesis</keyword>
<gene>
    <name evidence="12" type="primary">valS</name>
    <name evidence="16" type="ORF">A2840_00495</name>
</gene>
<dbReference type="GO" id="GO:0006438">
    <property type="term" value="P:valyl-tRNA aminoacylation"/>
    <property type="evidence" value="ECO:0007669"/>
    <property type="project" value="UniProtKB-UniRule"/>
</dbReference>
<feature type="short sequence motif" description="'KMSKS' region" evidence="12">
    <location>
        <begin position="543"/>
        <end position="547"/>
    </location>
</feature>
<evidence type="ECO:0000256" key="8">
    <source>
        <dbReference type="ARBA" id="ARBA00023054"/>
    </source>
</evidence>
<dbReference type="PRINTS" id="PR00986">
    <property type="entry name" value="TRNASYNTHVAL"/>
</dbReference>
<name>A0A1G1Y4X1_9BACT</name>
<evidence type="ECO:0000256" key="10">
    <source>
        <dbReference type="ARBA" id="ARBA00047552"/>
    </source>
</evidence>
<dbReference type="SUPFAM" id="SSF52374">
    <property type="entry name" value="Nucleotidylyl transferase"/>
    <property type="match status" value="1"/>
</dbReference>
<feature type="coiled-coil region" evidence="12">
    <location>
        <begin position="823"/>
        <end position="878"/>
    </location>
</feature>
<evidence type="ECO:0000259" key="14">
    <source>
        <dbReference type="Pfam" id="PF08264"/>
    </source>
</evidence>
<dbReference type="NCBIfam" id="NF004349">
    <property type="entry name" value="PRK05729.1"/>
    <property type="match status" value="1"/>
</dbReference>
<comment type="caution">
    <text evidence="16">The sequence shown here is derived from an EMBL/GenBank/DDBJ whole genome shotgun (WGS) entry which is preliminary data.</text>
</comment>
<comment type="domain">
    <text evidence="12">The C-terminal coiled-coil domain is crucial for aminoacylation activity.</text>
</comment>
<evidence type="ECO:0000259" key="13">
    <source>
        <dbReference type="Pfam" id="PF00133"/>
    </source>
</evidence>
<evidence type="ECO:0000256" key="11">
    <source>
        <dbReference type="ARBA" id="ARBA00060830"/>
    </source>
</evidence>
<dbReference type="InterPro" id="IPR014729">
    <property type="entry name" value="Rossmann-like_a/b/a_fold"/>
</dbReference>
<comment type="catalytic activity">
    <reaction evidence="10 12">
        <text>tRNA(Val) + L-valine + ATP = L-valyl-tRNA(Val) + AMP + diphosphate</text>
        <dbReference type="Rhea" id="RHEA:10704"/>
        <dbReference type="Rhea" id="RHEA-COMP:9672"/>
        <dbReference type="Rhea" id="RHEA-COMP:9708"/>
        <dbReference type="ChEBI" id="CHEBI:30616"/>
        <dbReference type="ChEBI" id="CHEBI:33019"/>
        <dbReference type="ChEBI" id="CHEBI:57762"/>
        <dbReference type="ChEBI" id="CHEBI:78442"/>
        <dbReference type="ChEBI" id="CHEBI:78537"/>
        <dbReference type="ChEBI" id="CHEBI:456215"/>
        <dbReference type="EC" id="6.1.1.9"/>
    </reaction>
</comment>
<dbReference type="Pfam" id="PF00133">
    <property type="entry name" value="tRNA-synt_1"/>
    <property type="match status" value="1"/>
</dbReference>
<dbReference type="PROSITE" id="PS00178">
    <property type="entry name" value="AA_TRNA_LIGASE_I"/>
    <property type="match status" value="1"/>
</dbReference>
<feature type="binding site" evidence="12">
    <location>
        <position position="546"/>
    </location>
    <ligand>
        <name>ATP</name>
        <dbReference type="ChEBI" id="CHEBI:30616"/>
    </ligand>
</feature>
<dbReference type="InterPro" id="IPR037118">
    <property type="entry name" value="Val-tRNA_synth_C_sf"/>
</dbReference>
<proteinExistence type="inferred from homology"/>
<evidence type="ECO:0000256" key="2">
    <source>
        <dbReference type="ARBA" id="ARBA00011245"/>
    </source>
</evidence>
<comment type="domain">
    <text evidence="12">ValRS has two distinct active sites: one for aminoacylation and one for editing. The misactivated threonine is translocated from the active site to the editing site.</text>
</comment>
<evidence type="ECO:0000256" key="4">
    <source>
        <dbReference type="ARBA" id="ARBA00022598"/>
    </source>
</evidence>
<dbReference type="GO" id="GO:0005829">
    <property type="term" value="C:cytosol"/>
    <property type="evidence" value="ECO:0007669"/>
    <property type="project" value="TreeGrafter"/>
</dbReference>
<sequence>MSNDFNRDIPKAYEPQKYEDSIYTTWEESGFFNPDNLPGSRKQPFTISMPPPNATGVLHIGHAVMLALEDIVIRFARMRGKKALWLPGTDHAAIATQSKVEGLLKKQTGKTKHDLGREAFLKEIEKFVEGSRGTIRSQIRKMGSSCDWSRERFTLDDGLTAAVTEAFIRMYTDGLIYRGDRIVNWDPQLQTTVSDDEVEYIERTDSFYYIKYGPFTIATSRPETKFGDKYVVMHPDDQRYAHYHDGQQIEVEWINGKITATVVKDEAIDMTLGTGVMTITPWHDSIDFDIAARHNLDREQIIDAEGKLLPIAGEFAGMDIADARPRIVKKLESKGLLEKIDANYVHNVATNSRGDGLIEPQIKRQWFINVNQSVKAFGGKTIKQRALEAVQTGEIEIIPQRFSKVYFHWLENLRDWCISRQIWYGHRIPAWYRVNFKSEISNLKSDEEIYVGATPPKDDGWQQDPDTLDTWFSSGLWTFSTLGWPEKTKDLKTFHPTNLMETGYDILFFWVARMIIMSTYLMGEIPFKHVYLHGLVRDEQGRKMSKSLENTIDPLDMIKQFGADATRLSLVIGTSPGNDTNLSETKIGGYRNFVNKLWNISRYILLNVKKSKLITAEPKPKTVADKWILTELNELIEFSTRNLEEYNFSIVGERIYEFTWSKLADWYIEVAKIEGGKDELLFYILQTLLKLWHPFTPFVTEVIWQQLGSTTPLMVAAWPTAGKTVDPKASSQFELLTAVVSAIRNIRSESKIPPAKRLPATIISKKHEKFFVEQQKVITALARLSDVTVAAAGKKPAGSLSAVVTGTEIYLPVSGTIDIAVEVKRLNSELKRIEEFIGHLEAKLKNERFLERAPKEIVTIEREKLEEHQIKLEKIKQQLASLR</sequence>
<dbReference type="InterPro" id="IPR010978">
    <property type="entry name" value="tRNA-bd_arm"/>
</dbReference>
<evidence type="ECO:0000256" key="6">
    <source>
        <dbReference type="ARBA" id="ARBA00022840"/>
    </source>
</evidence>
<keyword evidence="9 12" id="KW-0030">Aminoacyl-tRNA synthetase</keyword>
<evidence type="ECO:0000256" key="3">
    <source>
        <dbReference type="ARBA" id="ARBA00022490"/>
    </source>
</evidence>
<evidence type="ECO:0000256" key="7">
    <source>
        <dbReference type="ARBA" id="ARBA00022917"/>
    </source>
</evidence>
<dbReference type="Gene3D" id="1.10.287.380">
    <property type="entry name" value="Valyl-tRNA synthetase, C-terminal domain"/>
    <property type="match status" value="1"/>
</dbReference>
<comment type="caution">
    <text evidence="12">Lacks conserved residue(s) required for the propagation of feature annotation.</text>
</comment>
<dbReference type="NCBIfam" id="TIGR00422">
    <property type="entry name" value="valS"/>
    <property type="match status" value="1"/>
</dbReference>
<dbReference type="Gene3D" id="3.40.50.620">
    <property type="entry name" value="HUPs"/>
    <property type="match status" value="2"/>
</dbReference>
<evidence type="ECO:0000313" key="16">
    <source>
        <dbReference type="EMBL" id="OGY46876.1"/>
    </source>
</evidence>
<comment type="subcellular location">
    <subcellularLocation>
        <location evidence="1 12">Cytoplasm</location>
    </subcellularLocation>
</comment>
<evidence type="ECO:0000256" key="1">
    <source>
        <dbReference type="ARBA" id="ARBA00004496"/>
    </source>
</evidence>
<dbReference type="Pfam" id="PF10458">
    <property type="entry name" value="Val_tRNA-synt_C"/>
    <property type="match status" value="1"/>
</dbReference>
<evidence type="ECO:0000256" key="5">
    <source>
        <dbReference type="ARBA" id="ARBA00022741"/>
    </source>
</evidence>
<dbReference type="PANTHER" id="PTHR11946">
    <property type="entry name" value="VALYL-TRNA SYNTHETASES"/>
    <property type="match status" value="1"/>
</dbReference>
<organism evidence="16 17">
    <name type="scientific">Candidatus Buchananbacteria bacterium RIFCSPHIGHO2_01_FULL_47_11b</name>
    <dbReference type="NCBI Taxonomy" id="1797537"/>
    <lineage>
        <taxon>Bacteria</taxon>
        <taxon>Candidatus Buchananiibacteriota</taxon>
    </lineage>
</organism>
<feature type="domain" description="Valyl-tRNA synthetase tRNA-binding arm" evidence="15">
    <location>
        <begin position="818"/>
        <end position="882"/>
    </location>
</feature>
<dbReference type="GO" id="GO:0005524">
    <property type="term" value="F:ATP binding"/>
    <property type="evidence" value="ECO:0007669"/>
    <property type="project" value="UniProtKB-UniRule"/>
</dbReference>
<dbReference type="InterPro" id="IPR002303">
    <property type="entry name" value="Valyl-tRNA_ligase"/>
</dbReference>
<dbReference type="Pfam" id="PF08264">
    <property type="entry name" value="Anticodon_1"/>
    <property type="match status" value="1"/>
</dbReference>
<dbReference type="EMBL" id="MHIG01000023">
    <property type="protein sequence ID" value="OGY46876.1"/>
    <property type="molecule type" value="Genomic_DNA"/>
</dbReference>
<dbReference type="SUPFAM" id="SSF50677">
    <property type="entry name" value="ValRS/IleRS/LeuRS editing domain"/>
    <property type="match status" value="1"/>
</dbReference>
<dbReference type="InterPro" id="IPR009008">
    <property type="entry name" value="Val/Leu/Ile-tRNA-synth_edit"/>
</dbReference>
<keyword evidence="3 12" id="KW-0963">Cytoplasm</keyword>
<dbReference type="InterPro" id="IPR019499">
    <property type="entry name" value="Val-tRNA_synth_tRNA-bd"/>
</dbReference>
<evidence type="ECO:0000313" key="17">
    <source>
        <dbReference type="Proteomes" id="UP000178385"/>
    </source>
</evidence>
<comment type="subunit">
    <text evidence="2 12">Monomer.</text>
</comment>
<accession>A0A1G1Y4X1</accession>
<evidence type="ECO:0000256" key="12">
    <source>
        <dbReference type="HAMAP-Rule" id="MF_02004"/>
    </source>
</evidence>
<dbReference type="Gene3D" id="1.10.730.10">
    <property type="entry name" value="Isoleucyl-tRNA Synthetase, Domain 1"/>
    <property type="match status" value="1"/>
</dbReference>
<evidence type="ECO:0000256" key="9">
    <source>
        <dbReference type="ARBA" id="ARBA00023146"/>
    </source>
</evidence>
<reference evidence="16 17" key="1">
    <citation type="journal article" date="2016" name="Nat. Commun.">
        <title>Thousands of microbial genomes shed light on interconnected biogeochemical processes in an aquifer system.</title>
        <authorList>
            <person name="Anantharaman K."/>
            <person name="Brown C.T."/>
            <person name="Hug L.A."/>
            <person name="Sharon I."/>
            <person name="Castelle C.J."/>
            <person name="Probst A.J."/>
            <person name="Thomas B.C."/>
            <person name="Singh A."/>
            <person name="Wilkins M.J."/>
            <person name="Karaoz U."/>
            <person name="Brodie E.L."/>
            <person name="Williams K.H."/>
            <person name="Hubbard S.S."/>
            <person name="Banfield J.F."/>
        </authorList>
    </citation>
    <scope>NUCLEOTIDE SEQUENCE [LARGE SCALE GENOMIC DNA]</scope>
</reference>
<dbReference type="AlphaFoldDB" id="A0A1G1Y4X1"/>
<dbReference type="FunFam" id="3.40.50.620:FF:000032">
    <property type="entry name" value="Valine--tRNA ligase"/>
    <property type="match status" value="1"/>
</dbReference>
<dbReference type="InterPro" id="IPR013155">
    <property type="entry name" value="M/V/L/I-tRNA-synth_anticd-bd"/>
</dbReference>
<dbReference type="CDD" id="cd00817">
    <property type="entry name" value="ValRS_core"/>
    <property type="match status" value="1"/>
</dbReference>
<feature type="domain" description="Aminoacyl-tRNA synthetase class Ia" evidence="13">
    <location>
        <begin position="22"/>
        <end position="583"/>
    </location>
</feature>
<keyword evidence="6 12" id="KW-0067">ATP-binding</keyword>
<evidence type="ECO:0000259" key="15">
    <source>
        <dbReference type="Pfam" id="PF10458"/>
    </source>
</evidence>
<dbReference type="InterPro" id="IPR001412">
    <property type="entry name" value="aa-tRNA-synth_I_CS"/>
</dbReference>
<keyword evidence="5 12" id="KW-0547">Nucleotide-binding</keyword>
<protein>
    <recommendedName>
        <fullName evidence="12">Valine--tRNA ligase</fullName>
        <ecNumber evidence="12">6.1.1.9</ecNumber>
    </recommendedName>
    <alternativeName>
        <fullName evidence="12">Valyl-tRNA synthetase</fullName>
        <shortName evidence="12">ValRS</shortName>
    </alternativeName>
</protein>
<dbReference type="HAMAP" id="MF_02004">
    <property type="entry name" value="Val_tRNA_synth_type1"/>
    <property type="match status" value="1"/>
</dbReference>
<dbReference type="CDD" id="cd07962">
    <property type="entry name" value="Anticodon_Ia_Val"/>
    <property type="match status" value="1"/>
</dbReference>
<dbReference type="SUPFAM" id="SSF46589">
    <property type="entry name" value="tRNA-binding arm"/>
    <property type="match status" value="1"/>
</dbReference>
<comment type="similarity">
    <text evidence="11 12">Belongs to the class-I aminoacyl-tRNA synthetase family. ValS type 1 subfamily.</text>
</comment>
<dbReference type="PANTHER" id="PTHR11946:SF93">
    <property type="entry name" value="VALINE--TRNA LIGASE, CHLOROPLASTIC_MITOCHONDRIAL 2"/>
    <property type="match status" value="1"/>
</dbReference>
<dbReference type="GO" id="GO:0002161">
    <property type="term" value="F:aminoacyl-tRNA deacylase activity"/>
    <property type="evidence" value="ECO:0007669"/>
    <property type="project" value="InterPro"/>
</dbReference>
<comment type="function">
    <text evidence="12">Catalyzes the attachment of valine to tRNA(Val). As ValRS can inadvertently accommodate and process structurally similar amino acids such as threonine, to avoid such errors, it has a 'posttransfer' editing activity that hydrolyzes mischarged Thr-tRNA(Val) in a tRNA-dependent manner.</text>
</comment>